<evidence type="ECO:0000256" key="1">
    <source>
        <dbReference type="SAM" id="SignalP"/>
    </source>
</evidence>
<dbReference type="SUPFAM" id="SSF56935">
    <property type="entry name" value="Porins"/>
    <property type="match status" value="1"/>
</dbReference>
<keyword evidence="3" id="KW-1185">Reference proteome</keyword>
<feature type="chain" id="PRO_5030938998" description="Porin domain-containing protein" evidence="1">
    <location>
        <begin position="30"/>
        <end position="454"/>
    </location>
</feature>
<protein>
    <recommendedName>
        <fullName evidence="4">Porin domain-containing protein</fullName>
    </recommendedName>
</protein>
<name>A0A7Z7HSJ1_9PROT</name>
<dbReference type="GO" id="GO:0015288">
    <property type="term" value="F:porin activity"/>
    <property type="evidence" value="ECO:0007669"/>
    <property type="project" value="InterPro"/>
</dbReference>
<dbReference type="EMBL" id="LT837803">
    <property type="protein sequence ID" value="SMB25292.1"/>
    <property type="molecule type" value="Genomic_DNA"/>
</dbReference>
<dbReference type="GO" id="GO:0016020">
    <property type="term" value="C:membrane"/>
    <property type="evidence" value="ECO:0007669"/>
    <property type="project" value="InterPro"/>
</dbReference>
<dbReference type="Gene3D" id="2.40.160.10">
    <property type="entry name" value="Porin"/>
    <property type="match status" value="1"/>
</dbReference>
<accession>A0A7Z7HSJ1</accession>
<dbReference type="InterPro" id="IPR023614">
    <property type="entry name" value="Porin_dom_sf"/>
</dbReference>
<dbReference type="AlphaFoldDB" id="A0A7Z7HSJ1"/>
<keyword evidence="1" id="KW-0732">Signal</keyword>
<gene>
    <name evidence="2" type="ORF">SDENCHOL_11245</name>
</gene>
<reference evidence="2" key="1">
    <citation type="submission" date="2017-03" db="EMBL/GenBank/DDBJ databases">
        <authorList>
            <consortium name="AG Boll"/>
        </authorList>
    </citation>
    <scope>NUCLEOTIDE SEQUENCE [LARGE SCALE GENOMIC DNA]</scope>
    <source>
        <strain evidence="2">Chol</strain>
    </source>
</reference>
<organism evidence="2 3">
    <name type="scientific">Sterolibacterium denitrificans</name>
    <dbReference type="NCBI Taxonomy" id="157592"/>
    <lineage>
        <taxon>Bacteria</taxon>
        <taxon>Pseudomonadati</taxon>
        <taxon>Pseudomonadota</taxon>
        <taxon>Betaproteobacteria</taxon>
        <taxon>Nitrosomonadales</taxon>
        <taxon>Sterolibacteriaceae</taxon>
        <taxon>Sterolibacterium</taxon>
    </lineage>
</organism>
<evidence type="ECO:0000313" key="3">
    <source>
        <dbReference type="Proteomes" id="UP000242886"/>
    </source>
</evidence>
<feature type="signal peptide" evidence="1">
    <location>
        <begin position="1"/>
        <end position="29"/>
    </location>
</feature>
<evidence type="ECO:0000313" key="2">
    <source>
        <dbReference type="EMBL" id="SMB25292.1"/>
    </source>
</evidence>
<proteinExistence type="predicted"/>
<sequence>MTHKPKLPSLLIALSVSSLALNASSSAAADLDSSPIRLSGFGTVGMAHTQGDGAAFIRDITQPKGASNRGVSFDLDTRLGVQVNFDITNNFEAVAQVVSRYRNENNYWPELTWGFLKYVYDDTLELRVGRIGYDGYIGADTRDVGYSYLWARPPVEYFGTQLFPYQDGGDIVFRTPVMRGVGRVKLYTGITRQQVNNLMEQREWAIPGGSMTMPAMGSTQDLNKSRGTGGYIEYQDNHWTGRLGISRLRIAKEFSSSATVPLQYAASAAGAGTPLGNALYSLLDGIQVGGKRATYKTAELAYEDGPLKLQGAYARISSDSLLVPRGHSAFISAGYRFGRFTPYASVSVLRTKSSNYPQELAALGADPGTVGMAQFLLSTPQTRQNTYALGLRYDFAENFALKLQADFIRNKNCSPVALPGSGLTPCAPPLLWPTVPPNWNSRANVYSAVLDFIF</sequence>
<dbReference type="RefSeq" id="WP_154716451.1">
    <property type="nucleotide sequence ID" value="NZ_LT837803.1"/>
</dbReference>
<evidence type="ECO:0008006" key="4">
    <source>
        <dbReference type="Google" id="ProtNLM"/>
    </source>
</evidence>
<dbReference type="Proteomes" id="UP000242886">
    <property type="component" value="Chromosome SDENCHOL"/>
</dbReference>